<reference evidence="2" key="2">
    <citation type="submission" date="2018-05" db="EMBL/GenBank/DDBJ databases">
        <title>OpunRS2 (Oryza punctata Reference Sequence Version 2).</title>
        <authorList>
            <person name="Zhang J."/>
            <person name="Kudrna D."/>
            <person name="Lee S."/>
            <person name="Talag J."/>
            <person name="Welchert J."/>
            <person name="Wing R.A."/>
        </authorList>
    </citation>
    <scope>NUCLEOTIDE SEQUENCE [LARGE SCALE GENOMIC DNA]</scope>
</reference>
<protein>
    <submittedName>
        <fullName evidence="2">Uncharacterized protein</fullName>
    </submittedName>
</protein>
<name>A0A0E0KS00_ORYPU</name>
<organism evidence="2">
    <name type="scientific">Oryza punctata</name>
    <name type="common">Red rice</name>
    <dbReference type="NCBI Taxonomy" id="4537"/>
    <lineage>
        <taxon>Eukaryota</taxon>
        <taxon>Viridiplantae</taxon>
        <taxon>Streptophyta</taxon>
        <taxon>Embryophyta</taxon>
        <taxon>Tracheophyta</taxon>
        <taxon>Spermatophyta</taxon>
        <taxon>Magnoliopsida</taxon>
        <taxon>Liliopsida</taxon>
        <taxon>Poales</taxon>
        <taxon>Poaceae</taxon>
        <taxon>BOP clade</taxon>
        <taxon>Oryzoideae</taxon>
        <taxon>Oryzeae</taxon>
        <taxon>Oryzinae</taxon>
        <taxon>Oryza</taxon>
    </lineage>
</organism>
<proteinExistence type="predicted"/>
<sequence length="134" mass="14202">MQLRNSAGSQLITALPTTNATALPLRSHPHSRTGLNRTHPLPPRLLPRRQKGGRGRRNRRTVVAAAAHGRGSLPRPSLATVVVKTASSLSRLGRRTVVGTTHGGWSDWVDARRTTAGSKHGSVVAPAPTGANSY</sequence>
<reference evidence="2" key="1">
    <citation type="submission" date="2015-04" db="UniProtKB">
        <authorList>
            <consortium name="EnsemblPlants"/>
        </authorList>
    </citation>
    <scope>IDENTIFICATION</scope>
</reference>
<dbReference type="HOGENOM" id="CLU_1899598_0_0_1"/>
<feature type="compositionally biased region" description="Basic residues" evidence="1">
    <location>
        <begin position="46"/>
        <end position="60"/>
    </location>
</feature>
<dbReference type="EnsemblPlants" id="OPUNC04G14230.1">
    <property type="protein sequence ID" value="OPUNC04G14230.1"/>
    <property type="gene ID" value="OPUNC04G14230"/>
</dbReference>
<keyword evidence="3" id="KW-1185">Reference proteome</keyword>
<dbReference type="AlphaFoldDB" id="A0A0E0KS00"/>
<accession>A0A0E0KS00</accession>
<dbReference type="Gramene" id="OPUNC04G14230.1">
    <property type="protein sequence ID" value="OPUNC04G14230.1"/>
    <property type="gene ID" value="OPUNC04G14230"/>
</dbReference>
<dbReference type="Proteomes" id="UP000026962">
    <property type="component" value="Chromosome 4"/>
</dbReference>
<feature type="region of interest" description="Disordered" evidence="1">
    <location>
        <begin position="19"/>
        <end position="74"/>
    </location>
</feature>
<evidence type="ECO:0000256" key="1">
    <source>
        <dbReference type="SAM" id="MobiDB-lite"/>
    </source>
</evidence>
<evidence type="ECO:0000313" key="3">
    <source>
        <dbReference type="Proteomes" id="UP000026962"/>
    </source>
</evidence>
<evidence type="ECO:0000313" key="2">
    <source>
        <dbReference type="EnsemblPlants" id="OPUNC04G14230.1"/>
    </source>
</evidence>